<evidence type="ECO:0000313" key="1">
    <source>
        <dbReference type="Ensembl" id="ENSPMRP00000030620.1"/>
    </source>
</evidence>
<dbReference type="AlphaFoldDB" id="A0A670K390"/>
<dbReference type="PANTHER" id="PTHR46060:SF1">
    <property type="entry name" value="MARINER MOS1 TRANSPOSASE-LIKE PROTEIN"/>
    <property type="match status" value="1"/>
</dbReference>
<dbReference type="GeneTree" id="ENSGT00990000211088"/>
<sequence>MEFHSLAAATGNTFIQHFHEGQQTIEDDRRSGRLLMSRTVANVDRVCELLMWDRRLSIRMMAEELHIPHEIVTEVTELSHPPYSPNLAPLDFFIFRKLKCALKGHRFSNISHVQSAVMRELKAVQKENFSRSFQQFYKHQQCIISEEAYSEGLQDMYV</sequence>
<dbReference type="InterPro" id="IPR052709">
    <property type="entry name" value="Transposase-MT_Hybrid"/>
</dbReference>
<proteinExistence type="predicted"/>
<reference evidence="1" key="2">
    <citation type="submission" date="2025-08" db="UniProtKB">
        <authorList>
            <consortium name="Ensembl"/>
        </authorList>
    </citation>
    <scope>IDENTIFICATION</scope>
</reference>
<reference evidence="1" key="3">
    <citation type="submission" date="2025-09" db="UniProtKB">
        <authorList>
            <consortium name="Ensembl"/>
        </authorList>
    </citation>
    <scope>IDENTIFICATION</scope>
</reference>
<dbReference type="Gene3D" id="3.30.420.10">
    <property type="entry name" value="Ribonuclease H-like superfamily/Ribonuclease H"/>
    <property type="match status" value="1"/>
</dbReference>
<reference evidence="1 2" key="1">
    <citation type="journal article" date="2019" name="Proc. Natl. Acad. Sci. U.S.A.">
        <title>Regulatory changes in pterin and carotenoid genes underlie balanced color polymorphisms in the wall lizard.</title>
        <authorList>
            <person name="Andrade P."/>
            <person name="Pinho C."/>
            <person name="Perez I de Lanuza G."/>
            <person name="Afonso S."/>
            <person name="Brejcha J."/>
            <person name="Rubin C.J."/>
            <person name="Wallerman O."/>
            <person name="Pereira P."/>
            <person name="Sabatino S.J."/>
            <person name="Bellati A."/>
            <person name="Pellitteri-Rosa D."/>
            <person name="Bosakova Z."/>
            <person name="Bunikis I."/>
            <person name="Carretero M.A."/>
            <person name="Feiner N."/>
            <person name="Marsik P."/>
            <person name="Pauperio F."/>
            <person name="Salvi D."/>
            <person name="Soler L."/>
            <person name="While G.M."/>
            <person name="Uller T."/>
            <person name="Font E."/>
            <person name="Andersson L."/>
            <person name="Carneiro M."/>
        </authorList>
    </citation>
    <scope>NUCLEOTIDE SEQUENCE</scope>
</reference>
<name>A0A670K390_PODMU</name>
<protein>
    <recommendedName>
        <fullName evidence="3">Tc1-like transposase DDE domain-containing protein</fullName>
    </recommendedName>
</protein>
<dbReference type="InterPro" id="IPR036397">
    <property type="entry name" value="RNaseH_sf"/>
</dbReference>
<accession>A0A670K390</accession>
<keyword evidence="2" id="KW-1185">Reference proteome</keyword>
<dbReference type="GO" id="GO:0003676">
    <property type="term" value="F:nucleic acid binding"/>
    <property type="evidence" value="ECO:0007669"/>
    <property type="project" value="InterPro"/>
</dbReference>
<dbReference type="Proteomes" id="UP000472272">
    <property type="component" value="Chromosome 1"/>
</dbReference>
<evidence type="ECO:0008006" key="3">
    <source>
        <dbReference type="Google" id="ProtNLM"/>
    </source>
</evidence>
<dbReference type="PANTHER" id="PTHR46060">
    <property type="entry name" value="MARINER MOS1 TRANSPOSASE-LIKE PROTEIN"/>
    <property type="match status" value="1"/>
</dbReference>
<organism evidence="1 2">
    <name type="scientific">Podarcis muralis</name>
    <name type="common">Wall lizard</name>
    <name type="synonym">Lacerta muralis</name>
    <dbReference type="NCBI Taxonomy" id="64176"/>
    <lineage>
        <taxon>Eukaryota</taxon>
        <taxon>Metazoa</taxon>
        <taxon>Chordata</taxon>
        <taxon>Craniata</taxon>
        <taxon>Vertebrata</taxon>
        <taxon>Euteleostomi</taxon>
        <taxon>Lepidosauria</taxon>
        <taxon>Squamata</taxon>
        <taxon>Bifurcata</taxon>
        <taxon>Unidentata</taxon>
        <taxon>Episquamata</taxon>
        <taxon>Laterata</taxon>
        <taxon>Lacertibaenia</taxon>
        <taxon>Lacertidae</taxon>
        <taxon>Podarcis</taxon>
    </lineage>
</organism>
<evidence type="ECO:0000313" key="2">
    <source>
        <dbReference type="Proteomes" id="UP000472272"/>
    </source>
</evidence>
<dbReference type="Ensembl" id="ENSPMRT00000032476.1">
    <property type="protein sequence ID" value="ENSPMRP00000030620.1"/>
    <property type="gene ID" value="ENSPMRG00000019827.1"/>
</dbReference>